<dbReference type="GO" id="GO:0005737">
    <property type="term" value="C:cytoplasm"/>
    <property type="evidence" value="ECO:0007669"/>
    <property type="project" value="TreeGrafter"/>
</dbReference>
<evidence type="ECO:0000259" key="12">
    <source>
        <dbReference type="Pfam" id="PF00441"/>
    </source>
</evidence>
<evidence type="ECO:0000256" key="5">
    <source>
        <dbReference type="ARBA" id="ARBA00022827"/>
    </source>
</evidence>
<protein>
    <recommendedName>
        <fullName evidence="8">Acyl-[acyl-carrier-protein] dehydrogenase MbtN</fullName>
    </recommendedName>
    <alternativeName>
        <fullName evidence="9">Mycobactin synthase protein N</fullName>
    </alternativeName>
</protein>
<proteinExistence type="inferred from homology"/>
<reference evidence="16" key="1">
    <citation type="submission" date="2016-10" db="EMBL/GenBank/DDBJ databases">
        <authorList>
            <person name="Varghese N."/>
        </authorList>
    </citation>
    <scope>NUCLEOTIDE SEQUENCE [LARGE SCALE GENOMIC DNA]</scope>
    <source>
        <strain evidence="16">DSM 44719</strain>
    </source>
</reference>
<dbReference type="InterPro" id="IPR009100">
    <property type="entry name" value="AcylCoA_DH/oxidase_NM_dom_sf"/>
</dbReference>
<dbReference type="Pfam" id="PF00441">
    <property type="entry name" value="Acyl-CoA_dh_1"/>
    <property type="match status" value="1"/>
</dbReference>
<dbReference type="Gene3D" id="2.40.110.10">
    <property type="entry name" value="Butyryl-CoA Dehydrogenase, subunit A, domain 2"/>
    <property type="match status" value="1"/>
</dbReference>
<dbReference type="InterPro" id="IPR006091">
    <property type="entry name" value="Acyl-CoA_Oxase/DH_mid-dom"/>
</dbReference>
<comment type="catalytic activity">
    <reaction evidence="10">
        <text>a 2,3-saturated acyl-CoA + A = a 2,3-dehydroacyl-CoA + AH2</text>
        <dbReference type="Rhea" id="RHEA:48608"/>
        <dbReference type="ChEBI" id="CHEBI:13193"/>
        <dbReference type="ChEBI" id="CHEBI:17499"/>
        <dbReference type="ChEBI" id="CHEBI:60015"/>
        <dbReference type="ChEBI" id="CHEBI:65111"/>
    </reaction>
</comment>
<evidence type="ECO:0000256" key="1">
    <source>
        <dbReference type="ARBA" id="ARBA00001974"/>
    </source>
</evidence>
<dbReference type="GO" id="GO:0003995">
    <property type="term" value="F:acyl-CoA dehydrogenase activity"/>
    <property type="evidence" value="ECO:0007669"/>
    <property type="project" value="InterPro"/>
</dbReference>
<dbReference type="InterPro" id="IPR050741">
    <property type="entry name" value="Acyl-CoA_dehydrogenase"/>
</dbReference>
<comment type="cofactor">
    <cofactor evidence="1 11">
        <name>FAD</name>
        <dbReference type="ChEBI" id="CHEBI:57692"/>
    </cofactor>
</comment>
<keyword evidence="6 11" id="KW-0560">Oxidoreductase</keyword>
<evidence type="ECO:0000259" key="14">
    <source>
        <dbReference type="Pfam" id="PF02771"/>
    </source>
</evidence>
<dbReference type="OrthoDB" id="8876745at2"/>
<dbReference type="SUPFAM" id="SSF56645">
    <property type="entry name" value="Acyl-CoA dehydrogenase NM domain-like"/>
    <property type="match status" value="1"/>
</dbReference>
<evidence type="ECO:0000259" key="13">
    <source>
        <dbReference type="Pfam" id="PF02770"/>
    </source>
</evidence>
<dbReference type="GO" id="GO:0033539">
    <property type="term" value="P:fatty acid beta-oxidation using acyl-CoA dehydrogenase"/>
    <property type="evidence" value="ECO:0007669"/>
    <property type="project" value="TreeGrafter"/>
</dbReference>
<dbReference type="Proteomes" id="UP000183407">
    <property type="component" value="Unassembled WGS sequence"/>
</dbReference>
<dbReference type="InterPro" id="IPR046373">
    <property type="entry name" value="Acyl-CoA_Oxase/DH_mid-dom_sf"/>
</dbReference>
<dbReference type="FunFam" id="2.40.110.10:FF:000002">
    <property type="entry name" value="Acyl-CoA dehydrogenase fadE12"/>
    <property type="match status" value="1"/>
</dbReference>
<evidence type="ECO:0000256" key="4">
    <source>
        <dbReference type="ARBA" id="ARBA00022630"/>
    </source>
</evidence>
<dbReference type="GO" id="GO:0050660">
    <property type="term" value="F:flavin adenine dinucleotide binding"/>
    <property type="evidence" value="ECO:0007669"/>
    <property type="project" value="InterPro"/>
</dbReference>
<dbReference type="InterPro" id="IPR037069">
    <property type="entry name" value="AcylCoA_DH/ox_N_sf"/>
</dbReference>
<dbReference type="InterPro" id="IPR036250">
    <property type="entry name" value="AcylCo_DH-like_C"/>
</dbReference>
<keyword evidence="4 11" id="KW-0285">Flavoprotein</keyword>
<dbReference type="Gene3D" id="1.20.140.10">
    <property type="entry name" value="Butyryl-CoA Dehydrogenase, subunit A, domain 3"/>
    <property type="match status" value="1"/>
</dbReference>
<evidence type="ECO:0000313" key="16">
    <source>
        <dbReference type="Proteomes" id="UP000183407"/>
    </source>
</evidence>
<name>A0A1H4IQ38_RHOJO</name>
<sequence>MTAKYVSPWMNDELAALQDTARRFFVKEAVPEMPKWADQRHVDREFWLAAGKVGLLCPTVPERFGGAGGNILHQIAITEAQSSILEKGWGNNVHSGVVTDYILNYGTQDQCERWLPAMVEGRIIGAIAMTEAGAGSDVRAMTCRARREGDEYVIDGAKTFITNGLTADLVIVAVKVEGAEDPKAITLIAVEAGTPGFNRGQPLRKIGQHAADTAELFFVSCRVPVGNRIGEEGAGFPALMTQMPQERLILGVNAVNQTEKAVALTVDYVKERKVFGKALFEMQNTRFILAECQTLAKAARLFIDNCIVDHANGELDNSTAAMAKWWLSDVQCKVLDECVQLWGGYGYMEEYAIARMYADARVQKVYGGANEVMKEIIARSL</sequence>
<evidence type="ECO:0000313" key="15">
    <source>
        <dbReference type="EMBL" id="SEB35312.1"/>
    </source>
</evidence>
<organism evidence="15 16">
    <name type="scientific">Rhodococcus jostii</name>
    <dbReference type="NCBI Taxonomy" id="132919"/>
    <lineage>
        <taxon>Bacteria</taxon>
        <taxon>Bacillati</taxon>
        <taxon>Actinomycetota</taxon>
        <taxon>Actinomycetes</taxon>
        <taxon>Mycobacteriales</taxon>
        <taxon>Nocardiaceae</taxon>
        <taxon>Rhodococcus</taxon>
    </lineage>
</organism>
<keyword evidence="5 11" id="KW-0274">FAD</keyword>
<dbReference type="AlphaFoldDB" id="A0A1H4IQ38"/>
<dbReference type="PROSITE" id="PS00073">
    <property type="entry name" value="ACYL_COA_DH_2"/>
    <property type="match status" value="1"/>
</dbReference>
<comment type="function">
    <text evidence="7">Catalyzes the dehydrogenation at the alpha-beta position of ACP-bound acyl chains. This results in the introduction of a double bond in the lipidic chain, which is further transferred to the epsilon-amino group of lysine residue in the mycobactin core by MbtK.</text>
</comment>
<evidence type="ECO:0000256" key="10">
    <source>
        <dbReference type="ARBA" id="ARBA00052546"/>
    </source>
</evidence>
<dbReference type="Gene3D" id="1.10.540.10">
    <property type="entry name" value="Acyl-CoA dehydrogenase/oxidase, N-terminal domain"/>
    <property type="match status" value="1"/>
</dbReference>
<accession>A0A1H4IQ38</accession>
<evidence type="ECO:0000256" key="7">
    <source>
        <dbReference type="ARBA" id="ARBA00037085"/>
    </source>
</evidence>
<feature type="domain" description="Acyl-CoA dehydrogenase/oxidase C-terminal" evidence="12">
    <location>
        <begin position="233"/>
        <end position="381"/>
    </location>
</feature>
<evidence type="ECO:0000256" key="3">
    <source>
        <dbReference type="ARBA" id="ARBA00009347"/>
    </source>
</evidence>
<feature type="domain" description="Acyl-CoA dehydrogenase/oxidase N-terminal" evidence="14">
    <location>
        <begin position="12"/>
        <end position="121"/>
    </location>
</feature>
<comment type="pathway">
    <text evidence="2">Siderophore biosynthesis; mycobactin biosynthesis.</text>
</comment>
<dbReference type="PROSITE" id="PS00072">
    <property type="entry name" value="ACYL_COA_DH_1"/>
    <property type="match status" value="1"/>
</dbReference>
<evidence type="ECO:0000256" key="11">
    <source>
        <dbReference type="RuleBase" id="RU362125"/>
    </source>
</evidence>
<dbReference type="InterPro" id="IPR013786">
    <property type="entry name" value="AcylCoA_DH/ox_N"/>
</dbReference>
<dbReference type="FunFam" id="1.20.140.10:FF:000001">
    <property type="entry name" value="Acyl-CoA dehydrogenase"/>
    <property type="match status" value="1"/>
</dbReference>
<dbReference type="EMBL" id="FNTL01000002">
    <property type="protein sequence ID" value="SEB35312.1"/>
    <property type="molecule type" value="Genomic_DNA"/>
</dbReference>
<comment type="similarity">
    <text evidence="3 11">Belongs to the acyl-CoA dehydrogenase family.</text>
</comment>
<dbReference type="SUPFAM" id="SSF47203">
    <property type="entry name" value="Acyl-CoA dehydrogenase C-terminal domain-like"/>
    <property type="match status" value="1"/>
</dbReference>
<dbReference type="RefSeq" id="WP_073366231.1">
    <property type="nucleotide sequence ID" value="NZ_FNTL01000002.1"/>
</dbReference>
<evidence type="ECO:0000256" key="9">
    <source>
        <dbReference type="ARBA" id="ARBA00042660"/>
    </source>
</evidence>
<dbReference type="Pfam" id="PF02770">
    <property type="entry name" value="Acyl-CoA_dh_M"/>
    <property type="match status" value="1"/>
</dbReference>
<dbReference type="InterPro" id="IPR009075">
    <property type="entry name" value="AcylCo_DH/oxidase_C"/>
</dbReference>
<dbReference type="PANTHER" id="PTHR48083">
    <property type="entry name" value="MEDIUM-CHAIN SPECIFIC ACYL-COA DEHYDROGENASE, MITOCHONDRIAL-RELATED"/>
    <property type="match status" value="1"/>
</dbReference>
<evidence type="ECO:0000256" key="6">
    <source>
        <dbReference type="ARBA" id="ARBA00023002"/>
    </source>
</evidence>
<evidence type="ECO:0000256" key="2">
    <source>
        <dbReference type="ARBA" id="ARBA00005102"/>
    </source>
</evidence>
<feature type="domain" description="Acyl-CoA oxidase/dehydrogenase middle" evidence="13">
    <location>
        <begin position="126"/>
        <end position="219"/>
    </location>
</feature>
<gene>
    <name evidence="15" type="ORF">SAMN04490220_0265</name>
</gene>
<dbReference type="PANTHER" id="PTHR48083:SF20">
    <property type="entry name" value="LONG-CHAIN SPECIFIC ACYL-COA DEHYDROGENASE, MITOCHONDRIAL"/>
    <property type="match status" value="1"/>
</dbReference>
<dbReference type="Pfam" id="PF02771">
    <property type="entry name" value="Acyl-CoA_dh_N"/>
    <property type="match status" value="1"/>
</dbReference>
<dbReference type="InterPro" id="IPR006089">
    <property type="entry name" value="Acyl-CoA_DH_CS"/>
</dbReference>
<evidence type="ECO:0000256" key="8">
    <source>
        <dbReference type="ARBA" id="ARBA00040394"/>
    </source>
</evidence>